<keyword evidence="4" id="KW-1185">Reference proteome</keyword>
<evidence type="ECO:0000313" key="3">
    <source>
        <dbReference type="EMBL" id="KAF7310685.1"/>
    </source>
</evidence>
<evidence type="ECO:0000256" key="1">
    <source>
        <dbReference type="SAM" id="Coils"/>
    </source>
</evidence>
<sequence>MDFIVLATLEGETVIAVTISYDVGCQWQILLPGRAEVIRTRGATSTNLAEFEMQFALPVWHAAAHEEACRAANSLSYAIGVGKTDGEGIERTWSLLNPISWATKEMGEGARHDVLEDKIDHINWEKNINFGRSLHRKLIIAVDEAATQEKEFKELSLTVPKAVRERWHAMEKAYALDKTLENPRMIQGGKSAGPSERDITEMLKADELAEARAGRAPLVEGKLTAAAFMKAGLQIEESQRRILAELAERTVISADRSSEIQEMRFALFRKIKAFVQLQLTYMPGVAEIRDRDEAARKSTELPPKAENVKLYLPSNLGAEERRGACLPAVAQSEAMLRKGQCADALMALRACLHVQAHLIHWRNVNTAGQRAATRSSTLLERIKERRTRAAAKYRAAWTAMQALKGPDFAPEFQKLNDIDINGRVEVENDFVAIRRMREADTSRASRNEPTEKSAKAAVSWIWSVAGGTDKEELHDSVRLDWVKSSERRERWKEEVAILREEMKRVMRSLSAIQREWTAKSLARQTNDPALDSGLSAYALRQVHVHRRIGEGFFRQWSKDAKASVAEIAAADRDLLRELMEGTASEVLEIEEEEEEENPAVAPADDHVAALRYATRAQKARLQLQGGEGSGSGESLDHVDAAAGGEAGGEAGGGEPRG</sequence>
<dbReference type="PANTHER" id="PTHR33096:SF1">
    <property type="entry name" value="CXC1-LIKE CYSTEINE CLUSTER ASSOCIATED WITH KDZ TRANSPOSASES DOMAIN-CONTAINING PROTEIN"/>
    <property type="match status" value="1"/>
</dbReference>
<name>A0A8H6T268_MYCCL</name>
<dbReference type="Proteomes" id="UP000613580">
    <property type="component" value="Unassembled WGS sequence"/>
</dbReference>
<proteinExistence type="predicted"/>
<evidence type="ECO:0000313" key="4">
    <source>
        <dbReference type="Proteomes" id="UP000613580"/>
    </source>
</evidence>
<dbReference type="PANTHER" id="PTHR33096">
    <property type="entry name" value="CXC2 DOMAIN-CONTAINING PROTEIN"/>
    <property type="match status" value="1"/>
</dbReference>
<protein>
    <submittedName>
        <fullName evidence="3">CxC2 domain-containing protein</fullName>
    </submittedName>
</protein>
<feature type="compositionally biased region" description="Gly residues" evidence="2">
    <location>
        <begin position="644"/>
        <end position="657"/>
    </location>
</feature>
<accession>A0A8H6T268</accession>
<dbReference type="Pfam" id="PF18758">
    <property type="entry name" value="KDZ"/>
    <property type="match status" value="1"/>
</dbReference>
<feature type="region of interest" description="Disordered" evidence="2">
    <location>
        <begin position="620"/>
        <end position="657"/>
    </location>
</feature>
<dbReference type="AlphaFoldDB" id="A0A8H6T268"/>
<reference evidence="3" key="1">
    <citation type="submission" date="2020-05" db="EMBL/GenBank/DDBJ databases">
        <title>Mycena genomes resolve the evolution of fungal bioluminescence.</title>
        <authorList>
            <person name="Tsai I.J."/>
        </authorList>
    </citation>
    <scope>NUCLEOTIDE SEQUENCE</scope>
    <source>
        <strain evidence="3">110903Hualien_Pintung</strain>
    </source>
</reference>
<dbReference type="InterPro" id="IPR040521">
    <property type="entry name" value="KDZ"/>
</dbReference>
<feature type="coiled-coil region" evidence="1">
    <location>
        <begin position="488"/>
        <end position="515"/>
    </location>
</feature>
<keyword evidence="1" id="KW-0175">Coiled coil</keyword>
<dbReference type="EMBL" id="JACAZE010000007">
    <property type="protein sequence ID" value="KAF7310685.1"/>
    <property type="molecule type" value="Genomic_DNA"/>
</dbReference>
<organism evidence="3 4">
    <name type="scientific">Mycena chlorophos</name>
    <name type="common">Agaric fungus</name>
    <name type="synonym">Agaricus chlorophos</name>
    <dbReference type="NCBI Taxonomy" id="658473"/>
    <lineage>
        <taxon>Eukaryota</taxon>
        <taxon>Fungi</taxon>
        <taxon>Dikarya</taxon>
        <taxon>Basidiomycota</taxon>
        <taxon>Agaricomycotina</taxon>
        <taxon>Agaricomycetes</taxon>
        <taxon>Agaricomycetidae</taxon>
        <taxon>Agaricales</taxon>
        <taxon>Marasmiineae</taxon>
        <taxon>Mycenaceae</taxon>
        <taxon>Mycena</taxon>
    </lineage>
</organism>
<gene>
    <name evidence="3" type="ORF">HMN09_00611400</name>
</gene>
<dbReference type="OrthoDB" id="2804062at2759"/>
<comment type="caution">
    <text evidence="3">The sequence shown here is derived from an EMBL/GenBank/DDBJ whole genome shotgun (WGS) entry which is preliminary data.</text>
</comment>
<evidence type="ECO:0000256" key="2">
    <source>
        <dbReference type="SAM" id="MobiDB-lite"/>
    </source>
</evidence>